<proteinExistence type="predicted"/>
<dbReference type="EMBL" id="RSUV01000008">
    <property type="protein sequence ID" value="MIV44339.1"/>
    <property type="molecule type" value="Genomic_DNA"/>
</dbReference>
<dbReference type="PANTHER" id="PTHR36154">
    <property type="entry name" value="DNA-BINDING TRANSCRIPTIONAL ACTIVATOR ALPA"/>
    <property type="match status" value="1"/>
</dbReference>
<dbReference type="Proteomes" id="UP000839530">
    <property type="component" value="Unassembled WGS sequence"/>
</dbReference>
<gene>
    <name evidence="1" type="ORF">A7E06_12600</name>
</gene>
<dbReference type="RefSeq" id="WP_063308380.1">
    <property type="nucleotide sequence ID" value="NZ_CP030202.1"/>
</dbReference>
<name>A0A3W1DYR5_SALER</name>
<sequence>MSFLELADVVRRTSLSRPTIYRKMRAGVFPQKRKISERRVAWLEEEIDEWIKNKAQQ</sequence>
<dbReference type="InterPro" id="IPR052931">
    <property type="entry name" value="Prophage_regulatory_activator"/>
</dbReference>
<dbReference type="Gene3D" id="1.10.238.160">
    <property type="match status" value="1"/>
</dbReference>
<reference evidence="1" key="1">
    <citation type="submission" date="2018-07" db="EMBL/GenBank/DDBJ databases">
        <authorList>
            <consortium name="GenomeTrakr network: Whole genome sequencing for foodborne pathogen traceback"/>
        </authorList>
    </citation>
    <scope>NUCLEOTIDE SEQUENCE [LARGE SCALE GENOMIC DNA]</scope>
    <source>
        <strain evidence="1">CFSAN048114</strain>
    </source>
</reference>
<dbReference type="PANTHER" id="PTHR36154:SF1">
    <property type="entry name" value="DNA-BINDING TRANSCRIPTIONAL ACTIVATOR ALPA"/>
    <property type="match status" value="1"/>
</dbReference>
<evidence type="ECO:0000313" key="1">
    <source>
        <dbReference type="EMBL" id="MIV44339.1"/>
    </source>
</evidence>
<protein>
    <submittedName>
        <fullName evidence="1">AlpA family phage regulatory protein</fullName>
    </submittedName>
</protein>
<organism evidence="1">
    <name type="scientific">Salmonella enterica</name>
    <name type="common">Salmonella choleraesuis</name>
    <dbReference type="NCBI Taxonomy" id="28901"/>
    <lineage>
        <taxon>Bacteria</taxon>
        <taxon>Pseudomonadati</taxon>
        <taxon>Pseudomonadota</taxon>
        <taxon>Gammaproteobacteria</taxon>
        <taxon>Enterobacterales</taxon>
        <taxon>Enterobacteriaceae</taxon>
        <taxon>Salmonella</taxon>
    </lineage>
</organism>
<dbReference type="Pfam" id="PF05930">
    <property type="entry name" value="Phage_AlpA"/>
    <property type="match status" value="1"/>
</dbReference>
<comment type="caution">
    <text evidence="1">The sequence shown here is derived from an EMBL/GenBank/DDBJ whole genome shotgun (WGS) entry which is preliminary data.</text>
</comment>
<dbReference type="AlphaFoldDB" id="A0A3W1DYR5"/>
<accession>A0A3W1DYR5</accession>
<dbReference type="InterPro" id="IPR010260">
    <property type="entry name" value="AlpA"/>
</dbReference>